<proteinExistence type="inferred from homology"/>
<dbReference type="GO" id="GO:0005634">
    <property type="term" value="C:nucleus"/>
    <property type="evidence" value="ECO:0007669"/>
    <property type="project" value="TreeGrafter"/>
</dbReference>
<feature type="compositionally biased region" description="Basic and acidic residues" evidence="2">
    <location>
        <begin position="204"/>
        <end position="214"/>
    </location>
</feature>
<dbReference type="InterPro" id="IPR009269">
    <property type="entry name" value="NKAP_C"/>
</dbReference>
<feature type="compositionally biased region" description="Basic and acidic residues" evidence="2">
    <location>
        <begin position="90"/>
        <end position="99"/>
    </location>
</feature>
<comment type="similarity">
    <text evidence="1">Belongs to the NKAP family.</text>
</comment>
<dbReference type="Proteomes" id="UP000268093">
    <property type="component" value="Unassembled WGS sequence"/>
</dbReference>
<feature type="compositionally biased region" description="Basic and acidic residues" evidence="2">
    <location>
        <begin position="220"/>
        <end position="231"/>
    </location>
</feature>
<dbReference type="GO" id="GO:0003682">
    <property type="term" value="F:chromatin binding"/>
    <property type="evidence" value="ECO:0007669"/>
    <property type="project" value="InterPro"/>
</dbReference>
<dbReference type="PANTHER" id="PTHR13087:SF0">
    <property type="entry name" value="NFKB ACTIVATING PROTEIN LIKE"/>
    <property type="match status" value="1"/>
</dbReference>
<evidence type="ECO:0000313" key="5">
    <source>
        <dbReference type="Proteomes" id="UP000268093"/>
    </source>
</evidence>
<evidence type="ECO:0000259" key="3">
    <source>
        <dbReference type="Pfam" id="PF06047"/>
    </source>
</evidence>
<dbReference type="EMBL" id="RBNI01000980">
    <property type="protein sequence ID" value="RUP51058.1"/>
    <property type="molecule type" value="Genomic_DNA"/>
</dbReference>
<feature type="compositionally biased region" description="Basic and acidic residues" evidence="2">
    <location>
        <begin position="10"/>
        <end position="20"/>
    </location>
</feature>
<sequence>MPRSSSSTSLRKDSRERSESHSVPPRSPYRRKDKRSSSPNSPYRGNERERSAKRSSSPRSSYRRSSRDRTDKRSSSPRTHRRTRSPYRRTSRDRTEKRSSSSRTRSPYRRTSRDRTEKRSSSPRTRFPYRRTSRDRGDASQGDHWRPNDRDERDRYNRERSRSLEKRNRAGDWDARHRSRSPRYDPYVPPIYDPYAPLRGGGRNADKDRGDFNDGQRLPHRQDGRFQREGADMEGLPRLGGETYFEYRKRVRNDIRFSIWPPSPRASPERDRSMTPVKGKKKERTRSSKKSHIPDSESESVTQSSSDSEDSEDDRRSSRKHKHKRSSKSKRSKHKKSSSSKKHKERRREPSSSSSAGSAEEVSDRATAAKDNEEGALEIDETQLDQIHDLWVEKKVDLPEDMAVGPTPMLIHDDVIDERSYGGALLPGEGSAMAAYVAEGKRIPRRGEIGLTSNEIENYEKVGYVMSGSRHRRMNAVRLRKENQIISAEEKRLLLAHAQEQKMKRENEIISGFRERLWDKMKGKEDE</sequence>
<name>A0A433DJL6_9FUNG</name>
<comment type="caution">
    <text evidence="4">The sequence shown here is derived from an EMBL/GenBank/DDBJ whole genome shotgun (WGS) entry which is preliminary data.</text>
</comment>
<dbReference type="InterPro" id="IPR040466">
    <property type="entry name" value="NKAP"/>
</dbReference>
<feature type="compositionally biased region" description="Basic and acidic residues" evidence="2">
    <location>
        <begin position="111"/>
        <end position="120"/>
    </location>
</feature>
<feature type="domain" description="NF-kappa-B-activating protein C-terminal" evidence="3">
    <location>
        <begin position="419"/>
        <end position="516"/>
    </location>
</feature>
<feature type="compositionally biased region" description="Basic residues" evidence="2">
    <location>
        <begin position="278"/>
        <end position="291"/>
    </location>
</feature>
<keyword evidence="5" id="KW-1185">Reference proteome</keyword>
<feature type="compositionally biased region" description="Basic and acidic residues" evidence="2">
    <location>
        <begin position="132"/>
        <end position="176"/>
    </location>
</feature>
<dbReference type="Pfam" id="PF06047">
    <property type="entry name" value="Nkap_C"/>
    <property type="match status" value="1"/>
</dbReference>
<dbReference type="GO" id="GO:0010468">
    <property type="term" value="P:regulation of gene expression"/>
    <property type="evidence" value="ECO:0007669"/>
    <property type="project" value="TreeGrafter"/>
</dbReference>
<gene>
    <name evidence="4" type="ORF">BC936DRAFT_150073</name>
</gene>
<accession>A0A433DJL6</accession>
<dbReference type="AlphaFoldDB" id="A0A433DJL6"/>
<feature type="compositionally biased region" description="Basic residues" evidence="2">
    <location>
        <begin position="78"/>
        <end position="89"/>
    </location>
</feature>
<evidence type="ECO:0000313" key="4">
    <source>
        <dbReference type="EMBL" id="RUP51058.1"/>
    </source>
</evidence>
<organism evidence="4 5">
    <name type="scientific">Jimgerdemannia flammicorona</name>
    <dbReference type="NCBI Taxonomy" id="994334"/>
    <lineage>
        <taxon>Eukaryota</taxon>
        <taxon>Fungi</taxon>
        <taxon>Fungi incertae sedis</taxon>
        <taxon>Mucoromycota</taxon>
        <taxon>Mucoromycotina</taxon>
        <taxon>Endogonomycetes</taxon>
        <taxon>Endogonales</taxon>
        <taxon>Endogonaceae</taxon>
        <taxon>Jimgerdemannia</taxon>
    </lineage>
</organism>
<reference evidence="4 5" key="1">
    <citation type="journal article" date="2018" name="New Phytol.">
        <title>Phylogenomics of Endogonaceae and evolution of mycorrhizas within Mucoromycota.</title>
        <authorList>
            <person name="Chang Y."/>
            <person name="Desiro A."/>
            <person name="Na H."/>
            <person name="Sandor L."/>
            <person name="Lipzen A."/>
            <person name="Clum A."/>
            <person name="Barry K."/>
            <person name="Grigoriev I.V."/>
            <person name="Martin F.M."/>
            <person name="Stajich J.E."/>
            <person name="Smith M.E."/>
            <person name="Bonito G."/>
            <person name="Spatafora J.W."/>
        </authorList>
    </citation>
    <scope>NUCLEOTIDE SEQUENCE [LARGE SCALE GENOMIC DNA]</scope>
    <source>
        <strain evidence="4 5">GMNB39</strain>
    </source>
</reference>
<feature type="compositionally biased region" description="Basic and acidic residues" evidence="2">
    <location>
        <begin position="362"/>
        <end position="373"/>
    </location>
</feature>
<feature type="region of interest" description="Disordered" evidence="2">
    <location>
        <begin position="1"/>
        <end position="238"/>
    </location>
</feature>
<dbReference type="OrthoDB" id="273141at2759"/>
<feature type="compositionally biased region" description="Basic residues" evidence="2">
    <location>
        <begin position="317"/>
        <end position="346"/>
    </location>
</feature>
<dbReference type="PANTHER" id="PTHR13087">
    <property type="entry name" value="NF-KAPPA B ACTIVATING PROTEIN"/>
    <property type="match status" value="1"/>
</dbReference>
<evidence type="ECO:0000256" key="2">
    <source>
        <dbReference type="SAM" id="MobiDB-lite"/>
    </source>
</evidence>
<protein>
    <submittedName>
        <fullName evidence="4">Ras-induced vulval development antagonist-domain-containing protein</fullName>
    </submittedName>
</protein>
<feature type="region of interest" description="Disordered" evidence="2">
    <location>
        <begin position="255"/>
        <end position="381"/>
    </location>
</feature>
<feature type="compositionally biased region" description="Basic and acidic residues" evidence="2">
    <location>
        <begin position="65"/>
        <end position="74"/>
    </location>
</feature>
<evidence type="ECO:0000256" key="1">
    <source>
        <dbReference type="ARBA" id="ARBA00009313"/>
    </source>
</evidence>